<accession>H2YVV9</accession>
<evidence type="ECO:0000256" key="2">
    <source>
        <dbReference type="SAM" id="Phobius"/>
    </source>
</evidence>
<reference evidence="3" key="3">
    <citation type="submission" date="2025-09" db="UniProtKB">
        <authorList>
            <consortium name="Ensembl"/>
        </authorList>
    </citation>
    <scope>IDENTIFICATION</scope>
</reference>
<organism evidence="3 4">
    <name type="scientific">Ciona savignyi</name>
    <name type="common">Pacific transparent sea squirt</name>
    <dbReference type="NCBI Taxonomy" id="51511"/>
    <lineage>
        <taxon>Eukaryota</taxon>
        <taxon>Metazoa</taxon>
        <taxon>Chordata</taxon>
        <taxon>Tunicata</taxon>
        <taxon>Ascidiacea</taxon>
        <taxon>Phlebobranchia</taxon>
        <taxon>Cionidae</taxon>
        <taxon>Ciona</taxon>
    </lineage>
</organism>
<dbReference type="Proteomes" id="UP000007875">
    <property type="component" value="Unassembled WGS sequence"/>
</dbReference>
<protein>
    <submittedName>
        <fullName evidence="3">Uncharacterized protein</fullName>
    </submittedName>
</protein>
<evidence type="ECO:0000313" key="3">
    <source>
        <dbReference type="Ensembl" id="ENSCSAVP00000009470.1"/>
    </source>
</evidence>
<dbReference type="GeneTree" id="ENSGT00530000068860"/>
<reference evidence="3" key="2">
    <citation type="submission" date="2025-08" db="UniProtKB">
        <authorList>
            <consortium name="Ensembl"/>
        </authorList>
    </citation>
    <scope>IDENTIFICATION</scope>
</reference>
<keyword evidence="2" id="KW-1133">Transmembrane helix</keyword>
<keyword evidence="2" id="KW-0812">Transmembrane</keyword>
<proteinExistence type="predicted"/>
<sequence>MVIEVAGDIKKEKEVPLPGAFFQQRSAPGYVPVTKQKRGGRCACHLFLILAICCFIGTSIYFGVRSMQLKRLVKQKTMNCQMMRNGFELNGYGRHGNRRPGFQHVMQYLGSSRRMWRKYAEKLEVCIVDEEDMDDGCLKPILLEMMEDLVEFRSGDRDKDHDGNRDEDHDGDRDEDHDEDRDKDHDDDRDKDHDDDRDKDH</sequence>
<dbReference type="OMA" id="ITINLKC"/>
<name>H2YVV9_CIOSA</name>
<dbReference type="Ensembl" id="ENSCSAVT00000009587.1">
    <property type="protein sequence ID" value="ENSCSAVP00000009470.1"/>
    <property type="gene ID" value="ENSCSAVG00000005570.1"/>
</dbReference>
<dbReference type="InParanoid" id="H2YVV9"/>
<evidence type="ECO:0000256" key="1">
    <source>
        <dbReference type="SAM" id="MobiDB-lite"/>
    </source>
</evidence>
<keyword evidence="2" id="KW-0472">Membrane</keyword>
<feature type="transmembrane region" description="Helical" evidence="2">
    <location>
        <begin position="45"/>
        <end position="64"/>
    </location>
</feature>
<keyword evidence="4" id="KW-1185">Reference proteome</keyword>
<reference evidence="4" key="1">
    <citation type="submission" date="2003-08" db="EMBL/GenBank/DDBJ databases">
        <authorList>
            <person name="Birren B."/>
            <person name="Nusbaum C."/>
            <person name="Abebe A."/>
            <person name="Abouelleil A."/>
            <person name="Adekoya E."/>
            <person name="Ait-zahra M."/>
            <person name="Allen N."/>
            <person name="Allen T."/>
            <person name="An P."/>
            <person name="Anderson M."/>
            <person name="Anderson S."/>
            <person name="Arachchi H."/>
            <person name="Armbruster J."/>
            <person name="Bachantsang P."/>
            <person name="Baldwin J."/>
            <person name="Barry A."/>
            <person name="Bayul T."/>
            <person name="Blitshsteyn B."/>
            <person name="Bloom T."/>
            <person name="Blye J."/>
            <person name="Boguslavskiy L."/>
            <person name="Borowsky M."/>
            <person name="Boukhgalter B."/>
            <person name="Brunache A."/>
            <person name="Butler J."/>
            <person name="Calixte N."/>
            <person name="Calvo S."/>
            <person name="Camarata J."/>
            <person name="Campo K."/>
            <person name="Chang J."/>
            <person name="Cheshatsang Y."/>
            <person name="Citroen M."/>
            <person name="Collymore A."/>
            <person name="Considine T."/>
            <person name="Cook A."/>
            <person name="Cooke P."/>
            <person name="Corum B."/>
            <person name="Cuomo C."/>
            <person name="David R."/>
            <person name="Dawoe T."/>
            <person name="Degray S."/>
            <person name="Dodge S."/>
            <person name="Dooley K."/>
            <person name="Dorje P."/>
            <person name="Dorjee K."/>
            <person name="Dorris L."/>
            <person name="Duffey N."/>
            <person name="Dupes A."/>
            <person name="Elkins T."/>
            <person name="Engels R."/>
            <person name="Erickson J."/>
            <person name="Farina A."/>
            <person name="Faro S."/>
            <person name="Ferreira P."/>
            <person name="Fischer H."/>
            <person name="Fitzgerald M."/>
            <person name="Foley K."/>
            <person name="Gage D."/>
            <person name="Galagan J."/>
            <person name="Gearin G."/>
            <person name="Gnerre S."/>
            <person name="Gnirke A."/>
            <person name="Goyette A."/>
            <person name="Graham J."/>
            <person name="Grandbois E."/>
            <person name="Gyaltsen K."/>
            <person name="Hafez N."/>
            <person name="Hagopian D."/>
            <person name="Hagos B."/>
            <person name="Hall J."/>
            <person name="Hatcher B."/>
            <person name="Heller A."/>
            <person name="Higgins H."/>
            <person name="Honan T."/>
            <person name="Horn A."/>
            <person name="Houde N."/>
            <person name="Hughes L."/>
            <person name="Hulme W."/>
            <person name="Husby E."/>
            <person name="Iliev I."/>
            <person name="Jaffe D."/>
            <person name="Jones C."/>
            <person name="Kamal M."/>
            <person name="Kamat A."/>
            <person name="Kamvysselis M."/>
            <person name="Karlsson E."/>
            <person name="Kells C."/>
            <person name="Kieu A."/>
            <person name="Kisner P."/>
            <person name="Kodira C."/>
            <person name="Kulbokas E."/>
            <person name="Labutti K."/>
            <person name="Lama D."/>
            <person name="Landers T."/>
            <person name="Leger J."/>
            <person name="Levine S."/>
            <person name="Lewis D."/>
            <person name="Lewis T."/>
            <person name="Lindblad-toh K."/>
            <person name="Liu X."/>
            <person name="Lokyitsang T."/>
            <person name="Lokyitsang Y."/>
            <person name="Lucien O."/>
            <person name="Lui A."/>
            <person name="Ma L.J."/>
            <person name="Mabbitt R."/>
            <person name="Macdonald J."/>
            <person name="Maclean C."/>
            <person name="Major J."/>
            <person name="Manning J."/>
            <person name="Marabella R."/>
            <person name="Maru K."/>
            <person name="Matthews C."/>
            <person name="Mauceli E."/>
            <person name="Mccarthy M."/>
            <person name="Mcdonough S."/>
            <person name="Mcghee T."/>
            <person name="Meldrim J."/>
            <person name="Meneus L."/>
            <person name="Mesirov J."/>
            <person name="Mihalev A."/>
            <person name="Mihova T."/>
            <person name="Mikkelsen T."/>
            <person name="Mlenga V."/>
            <person name="Moru K."/>
            <person name="Mozes J."/>
            <person name="Mulrain L."/>
            <person name="Munson G."/>
            <person name="Naylor J."/>
            <person name="Newes C."/>
            <person name="Nguyen C."/>
            <person name="Nguyen N."/>
            <person name="Nguyen T."/>
            <person name="Nicol R."/>
            <person name="Nielsen C."/>
            <person name="Nizzari M."/>
            <person name="Norbu C."/>
            <person name="Norbu N."/>
            <person name="O'donnell P."/>
            <person name="Okoawo O."/>
            <person name="O'leary S."/>
            <person name="Omotosho B."/>
            <person name="O'neill K."/>
            <person name="Osman S."/>
            <person name="Parker S."/>
            <person name="Perrin D."/>
            <person name="Phunkhang P."/>
            <person name="Piqani B."/>
            <person name="Purcell S."/>
            <person name="Rachupka T."/>
            <person name="Ramasamy U."/>
            <person name="Rameau R."/>
            <person name="Ray V."/>
            <person name="Raymond C."/>
            <person name="Retta R."/>
            <person name="Richardson S."/>
            <person name="Rise C."/>
            <person name="Rodriguez J."/>
            <person name="Rogers J."/>
            <person name="Rogov P."/>
            <person name="Rutman M."/>
            <person name="Schupbach R."/>
            <person name="Seaman C."/>
            <person name="Settipalli S."/>
            <person name="Sharpe T."/>
            <person name="Sheridan J."/>
            <person name="Sherpa N."/>
            <person name="Shi J."/>
            <person name="Smirnov S."/>
            <person name="Smith C."/>
            <person name="Sougnez C."/>
            <person name="Spencer B."/>
            <person name="Stalker J."/>
            <person name="Stange-thomann N."/>
            <person name="Stavropoulos S."/>
            <person name="Stetson K."/>
            <person name="Stone C."/>
            <person name="Stone S."/>
            <person name="Stubbs M."/>
            <person name="Talamas J."/>
            <person name="Tchuinga P."/>
            <person name="Tenzing P."/>
            <person name="Tesfaye S."/>
            <person name="Theodore J."/>
            <person name="Thoulutsang Y."/>
            <person name="Topham K."/>
            <person name="Towey S."/>
            <person name="Tsamla T."/>
            <person name="Tsomo N."/>
            <person name="Vallee D."/>
            <person name="Vassiliev H."/>
            <person name="Venkataraman V."/>
            <person name="Vinson J."/>
            <person name="Vo A."/>
            <person name="Wade C."/>
            <person name="Wang S."/>
            <person name="Wangchuk T."/>
            <person name="Wangdi T."/>
            <person name="Whittaker C."/>
            <person name="Wilkinson J."/>
            <person name="Wu Y."/>
            <person name="Wyman D."/>
            <person name="Yadav S."/>
            <person name="Yang S."/>
            <person name="Yang X."/>
            <person name="Yeager S."/>
            <person name="Yee E."/>
            <person name="Young G."/>
            <person name="Zainoun J."/>
            <person name="Zembeck L."/>
            <person name="Zimmer A."/>
            <person name="Zody M."/>
            <person name="Lander E."/>
        </authorList>
    </citation>
    <scope>NUCLEOTIDE SEQUENCE [LARGE SCALE GENOMIC DNA]</scope>
</reference>
<evidence type="ECO:0000313" key="4">
    <source>
        <dbReference type="Proteomes" id="UP000007875"/>
    </source>
</evidence>
<feature type="region of interest" description="Disordered" evidence="1">
    <location>
        <begin position="154"/>
        <end position="201"/>
    </location>
</feature>
<dbReference type="AlphaFoldDB" id="H2YVV9"/>
<dbReference type="HOGENOM" id="CLU_1363110_0_0_1"/>